<dbReference type="Gene3D" id="3.40.50.12780">
    <property type="entry name" value="N-terminal domain of ligase-like"/>
    <property type="match status" value="1"/>
</dbReference>
<dbReference type="PANTHER" id="PTHR43272:SF32">
    <property type="entry name" value="AMP-DEPENDENT SYNTHETASE_LIGASE DOMAIN-CONTAINING PROTEIN"/>
    <property type="match status" value="1"/>
</dbReference>
<evidence type="ECO:0000256" key="1">
    <source>
        <dbReference type="ARBA" id="ARBA00022598"/>
    </source>
</evidence>
<gene>
    <name evidence="5" type="ORF">RAS12_03425</name>
</gene>
<dbReference type="Pfam" id="PF00501">
    <property type="entry name" value="AMP-binding"/>
    <property type="match status" value="1"/>
</dbReference>
<keyword evidence="6" id="KW-1185">Reference proteome</keyword>
<dbReference type="SUPFAM" id="SSF56801">
    <property type="entry name" value="Acetyl-CoA synthetase-like"/>
    <property type="match status" value="1"/>
</dbReference>
<dbReference type="PANTHER" id="PTHR43272">
    <property type="entry name" value="LONG-CHAIN-FATTY-ACID--COA LIGASE"/>
    <property type="match status" value="1"/>
</dbReference>
<dbReference type="InterPro" id="IPR000873">
    <property type="entry name" value="AMP-dep_synth/lig_dom"/>
</dbReference>
<dbReference type="PROSITE" id="PS00455">
    <property type="entry name" value="AMP_BINDING"/>
    <property type="match status" value="1"/>
</dbReference>
<protein>
    <submittedName>
        <fullName evidence="5">AMP-binding protein</fullName>
    </submittedName>
</protein>
<dbReference type="RefSeq" id="WP_306945128.1">
    <property type="nucleotide sequence ID" value="NZ_CP132976.1"/>
</dbReference>
<reference evidence="5 6" key="1">
    <citation type="submission" date="2023-08" db="EMBL/GenBank/DDBJ databases">
        <title>Achromobacter seleniivolatilans sp. nov., isolated from seleniferous soil.</title>
        <authorList>
            <person name="Zhang S."/>
            <person name="Li K."/>
            <person name="Peng J."/>
            <person name="Zhao Q."/>
            <person name="Wang H."/>
            <person name="Guo Y."/>
        </authorList>
    </citation>
    <scope>NUCLEOTIDE SEQUENCE [LARGE SCALE GENOMIC DNA]</scope>
    <source>
        <strain evidence="5 6">R39</strain>
    </source>
</reference>
<evidence type="ECO:0000313" key="6">
    <source>
        <dbReference type="Proteomes" id="UP001234798"/>
    </source>
</evidence>
<sequence length="618" mass="68807">MSAHNMIPAIDEAVWPALTLPQMLREQARRQPAAIAIRQKDFGIWKPLSWADYWQRACRVGLGLRALGLNPGGRVAIVSENRVEWLLTQLGAGTVNAVAVGVYATSPAEEMGYVLAHADVELVVCEDQEQTDKVLQVADRLPLLRRIVMMETKGLRSYGPAERERIVTFHEVEADGAAREAGELAALNTLLDGQRLDDTGLMIYTSGSTGKPKGAMLSYRNMRGVAPGIADRLGMDGHSVHLSYLPLCHVAEQMLSTFVPLYLGTQVNFGESIRTVQEDLREVAPTIFLGVPRIWEKLHASISIKMQEAGRLQQWLYRHALAQCAPFLEKSRAQYSLRERLTHTLWYWLVLRALQNFIGLRRVRVAMTGAAPIPPDVVRYFRNLGVPLVEVYGLTESAGMIFGQHPDRVKVGTVGEPILGVEWRMGDAGELLVRGEMVFQGYYKNPDATADTVRDGWLHTGDVVAEVDGRVRIVDRLKDIMITAGGKNLTPSEIENAVKGSPYVKECIVIADGRKYVSALIQLEFDTVGKWAESQRIAFTHFRSLVECPQVRALVQQEVSRANAGLAPVSQIKRFHLLTKELDHDDGEVTATMKVRRASIYRTYAVEIESLYAEETTV</sequence>
<dbReference type="InterPro" id="IPR042099">
    <property type="entry name" value="ANL_N_sf"/>
</dbReference>
<keyword evidence="1" id="KW-0436">Ligase</keyword>
<evidence type="ECO:0000259" key="4">
    <source>
        <dbReference type="Pfam" id="PF00501"/>
    </source>
</evidence>
<dbReference type="Pfam" id="PF23562">
    <property type="entry name" value="AMP-binding_C_3"/>
    <property type="match status" value="1"/>
</dbReference>
<feature type="domain" description="AMP-dependent synthetase/ligase" evidence="4">
    <location>
        <begin position="24"/>
        <end position="443"/>
    </location>
</feature>
<keyword evidence="3" id="KW-0443">Lipid metabolism</keyword>
<keyword evidence="2" id="KW-0276">Fatty acid metabolism</keyword>
<accession>A0ABY9M406</accession>
<dbReference type="InterPro" id="IPR020845">
    <property type="entry name" value="AMP-binding_CS"/>
</dbReference>
<name>A0ABY9M406_9BURK</name>
<dbReference type="EMBL" id="CP132976">
    <property type="protein sequence ID" value="WMD21432.1"/>
    <property type="molecule type" value="Genomic_DNA"/>
</dbReference>
<evidence type="ECO:0000256" key="2">
    <source>
        <dbReference type="ARBA" id="ARBA00022832"/>
    </source>
</evidence>
<evidence type="ECO:0000313" key="5">
    <source>
        <dbReference type="EMBL" id="WMD21432.1"/>
    </source>
</evidence>
<dbReference type="Proteomes" id="UP001234798">
    <property type="component" value="Chromosome"/>
</dbReference>
<evidence type="ECO:0000256" key="3">
    <source>
        <dbReference type="ARBA" id="ARBA00023098"/>
    </source>
</evidence>
<proteinExistence type="predicted"/>
<organism evidence="5 6">
    <name type="scientific">Achromobacter seleniivolatilans</name>
    <dbReference type="NCBI Taxonomy" id="3047478"/>
    <lineage>
        <taxon>Bacteria</taxon>
        <taxon>Pseudomonadati</taxon>
        <taxon>Pseudomonadota</taxon>
        <taxon>Betaproteobacteria</taxon>
        <taxon>Burkholderiales</taxon>
        <taxon>Alcaligenaceae</taxon>
        <taxon>Achromobacter</taxon>
    </lineage>
</organism>